<dbReference type="InterPro" id="IPR009679">
    <property type="entry name" value="Phage_186_CII-like"/>
</dbReference>
<accession>A0A0H3ABT7</accession>
<reference evidence="2" key="1">
    <citation type="journal article" date="2009" name="Environ. Microbiol.">
        <title>Contribution of mobile genetic elements to Desulfovibrio vulgaris genome plasticity.</title>
        <authorList>
            <person name="Walker C.B."/>
            <person name="Stolyar S."/>
            <person name="Chivian D."/>
            <person name="Pinel N."/>
            <person name="Gabster J.A."/>
            <person name="Dehal P.S."/>
            <person name="He Z."/>
            <person name="Yang Z.K."/>
            <person name="Yen H.C."/>
            <person name="Zhou J."/>
            <person name="Wall J.D."/>
            <person name="Hazen T.C."/>
            <person name="Arkin A.P."/>
            <person name="Stahl D.A."/>
        </authorList>
    </citation>
    <scope>NUCLEOTIDE SEQUENCE [LARGE SCALE GENOMIC DNA]</scope>
    <source>
        <strain evidence="2">DP4</strain>
    </source>
</reference>
<dbReference type="EMBL" id="CP000527">
    <property type="protein sequence ID" value="ABM29789.1"/>
    <property type="molecule type" value="Genomic_DNA"/>
</dbReference>
<evidence type="ECO:0000313" key="1">
    <source>
        <dbReference type="EMBL" id="ABM29789.1"/>
    </source>
</evidence>
<dbReference type="HOGENOM" id="CLU_1649384_0_0_7"/>
<protein>
    <submittedName>
        <fullName evidence="1">Uncharacterized protein</fullName>
    </submittedName>
</protein>
<dbReference type="RefSeq" id="WP_011793083.1">
    <property type="nucleotide sequence ID" value="NC_008751.1"/>
</dbReference>
<evidence type="ECO:0000313" key="2">
    <source>
        <dbReference type="Proteomes" id="UP000009173"/>
    </source>
</evidence>
<dbReference type="Proteomes" id="UP000009173">
    <property type="component" value="Chromosome"/>
</dbReference>
<name>A0A0H3ABT7_NITV4</name>
<dbReference type="GO" id="GO:0003677">
    <property type="term" value="F:DNA binding"/>
    <property type="evidence" value="ECO:0007669"/>
    <property type="project" value="InterPro"/>
</dbReference>
<organism evidence="1 2">
    <name type="scientific">Nitratidesulfovibrio vulgaris (strain DP4)</name>
    <name type="common">Desulfovibrio vulgaris</name>
    <dbReference type="NCBI Taxonomy" id="391774"/>
    <lineage>
        <taxon>Bacteria</taxon>
        <taxon>Pseudomonadati</taxon>
        <taxon>Thermodesulfobacteriota</taxon>
        <taxon>Desulfovibrionia</taxon>
        <taxon>Desulfovibrionales</taxon>
        <taxon>Desulfovibrionaceae</taxon>
        <taxon>Nitratidesulfovibrio</taxon>
    </lineage>
</organism>
<dbReference type="Pfam" id="PF06892">
    <property type="entry name" value="Phage_CP76"/>
    <property type="match status" value="1"/>
</dbReference>
<proteinExistence type="predicted"/>
<dbReference type="KEGG" id="dvl:Dvul_2778"/>
<gene>
    <name evidence="1" type="ordered locus">Dvul_2778</name>
</gene>
<sequence length="152" mass="17066">MHNALHHLDAVDAFKLAVEQSNRPVTEIAAELGWSESFMRRVFSTEKFFPSFADLPAFCAAVGNLTILHWLLARATFYGIDEKRQSVDCRSLLERVNSVFAEVGDVAHEARRAIADDRIDKAERHRLIGELSDVLEGCMALIADLREMDAHA</sequence>
<dbReference type="AlphaFoldDB" id="A0A0H3ABT7"/>